<dbReference type="GO" id="GO:0008168">
    <property type="term" value="F:methyltransferase activity"/>
    <property type="evidence" value="ECO:0007669"/>
    <property type="project" value="UniProtKB-KW"/>
</dbReference>
<sequence length="73" mass="8350">MEFLNLTLDQSDPEMYKVIMKKKSQPRGGLNLISSKNFTSLRVLWAQSACLINKFCEGYLGKNICHHEVLKSC</sequence>
<evidence type="ECO:0000313" key="3">
    <source>
        <dbReference type="Proteomes" id="UP000054359"/>
    </source>
</evidence>
<organism evidence="2 3">
    <name type="scientific">Stegodyphus mimosarum</name>
    <name type="common">African social velvet spider</name>
    <dbReference type="NCBI Taxonomy" id="407821"/>
    <lineage>
        <taxon>Eukaryota</taxon>
        <taxon>Metazoa</taxon>
        <taxon>Ecdysozoa</taxon>
        <taxon>Arthropoda</taxon>
        <taxon>Chelicerata</taxon>
        <taxon>Arachnida</taxon>
        <taxon>Araneae</taxon>
        <taxon>Araneomorphae</taxon>
        <taxon>Entelegynae</taxon>
        <taxon>Eresoidea</taxon>
        <taxon>Eresidae</taxon>
        <taxon>Stegodyphus</taxon>
    </lineage>
</organism>
<accession>A0A087UA39</accession>
<evidence type="ECO:0000313" key="2">
    <source>
        <dbReference type="EMBL" id="KFM74228.1"/>
    </source>
</evidence>
<keyword evidence="2" id="KW-0489">Methyltransferase</keyword>
<dbReference type="InterPro" id="IPR015424">
    <property type="entry name" value="PyrdxlP-dep_Trfase"/>
</dbReference>
<feature type="non-terminal residue" evidence="2">
    <location>
        <position position="73"/>
    </location>
</feature>
<dbReference type="STRING" id="407821.A0A087UA39"/>
<evidence type="ECO:0000259" key="1">
    <source>
        <dbReference type="Pfam" id="PF00464"/>
    </source>
</evidence>
<keyword evidence="3" id="KW-1185">Reference proteome</keyword>
<dbReference type="SUPFAM" id="SSF53383">
    <property type="entry name" value="PLP-dependent transferases"/>
    <property type="match status" value="1"/>
</dbReference>
<proteinExistence type="predicted"/>
<dbReference type="InterPro" id="IPR039429">
    <property type="entry name" value="SHMT-like_dom"/>
</dbReference>
<protein>
    <submittedName>
        <fullName evidence="2">Pyridoxal-phosphate-dependent serine hydroxymethyltransferase</fullName>
    </submittedName>
</protein>
<dbReference type="GO" id="GO:0032259">
    <property type="term" value="P:methylation"/>
    <property type="evidence" value="ECO:0007669"/>
    <property type="project" value="UniProtKB-KW"/>
</dbReference>
<dbReference type="EMBL" id="KK118936">
    <property type="protein sequence ID" value="KFM74228.1"/>
    <property type="molecule type" value="Genomic_DNA"/>
</dbReference>
<reference evidence="2 3" key="1">
    <citation type="submission" date="2013-11" db="EMBL/GenBank/DDBJ databases">
        <title>Genome sequencing of Stegodyphus mimosarum.</title>
        <authorList>
            <person name="Bechsgaard J."/>
        </authorList>
    </citation>
    <scope>NUCLEOTIDE SEQUENCE [LARGE SCALE GENOMIC DNA]</scope>
</reference>
<keyword evidence="2" id="KW-0808">Transferase</keyword>
<dbReference type="AlphaFoldDB" id="A0A087UA39"/>
<dbReference type="Pfam" id="PF00464">
    <property type="entry name" value="SHMT"/>
    <property type="match status" value="1"/>
</dbReference>
<feature type="domain" description="Serine hydroxymethyltransferase-like" evidence="1">
    <location>
        <begin position="8"/>
        <end position="62"/>
    </location>
</feature>
<name>A0A087UA39_STEMI</name>
<gene>
    <name evidence="2" type="ORF">X975_11754</name>
</gene>
<dbReference type="OMA" id="NICHHEV"/>
<dbReference type="Proteomes" id="UP000054359">
    <property type="component" value="Unassembled WGS sequence"/>
</dbReference>